<proteinExistence type="inferred from homology"/>
<dbReference type="PRINTS" id="PR00151">
    <property type="entry name" value="PORPHBDMNASE"/>
</dbReference>
<dbReference type="InterPro" id="IPR000860">
    <property type="entry name" value="HemC"/>
</dbReference>
<comment type="similarity">
    <text evidence="3">Belongs to the HMBS family.</text>
</comment>
<dbReference type="InterPro" id="IPR022418">
    <property type="entry name" value="Porphobilinogen_deaminase_C"/>
</dbReference>
<comment type="cofactor">
    <cofactor evidence="1">
        <name>dipyrromethane</name>
        <dbReference type="ChEBI" id="CHEBI:60342"/>
    </cofactor>
</comment>
<evidence type="ECO:0000256" key="10">
    <source>
        <dbReference type="SAM" id="MobiDB-lite"/>
    </source>
</evidence>
<name>T5AHZ9_OPHSC</name>
<gene>
    <name evidence="14" type="ORF">OCS_02088</name>
</gene>
<dbReference type="SUPFAM" id="SSF54782">
    <property type="entry name" value="Porphobilinogen deaminase (hydroxymethylbilane synthase), C-terminal domain"/>
    <property type="match status" value="1"/>
</dbReference>
<dbReference type="PROSITE" id="PS00533">
    <property type="entry name" value="PORPHOBILINOGEN_DEAM"/>
    <property type="match status" value="1"/>
</dbReference>
<dbReference type="Pfam" id="PF03900">
    <property type="entry name" value="Porphobil_deamC"/>
    <property type="match status" value="1"/>
</dbReference>
<evidence type="ECO:0000256" key="4">
    <source>
        <dbReference type="ARBA" id="ARBA00012655"/>
    </source>
</evidence>
<feature type="region of interest" description="Disordered" evidence="10">
    <location>
        <begin position="742"/>
        <end position="851"/>
    </location>
</feature>
<dbReference type="InterPro" id="IPR022419">
    <property type="entry name" value="Porphobilin_deaminase_cofac_BS"/>
</dbReference>
<feature type="domain" description="AMP-dependent synthetase/ligase" evidence="11">
    <location>
        <begin position="76"/>
        <end position="433"/>
    </location>
</feature>
<dbReference type="FunFam" id="3.30.160.40:FF:000002">
    <property type="entry name" value="Porphobilinogen deaminase"/>
    <property type="match status" value="1"/>
</dbReference>
<dbReference type="GO" id="GO:0016874">
    <property type="term" value="F:ligase activity"/>
    <property type="evidence" value="ECO:0007669"/>
    <property type="project" value="UniProtKB-KW"/>
</dbReference>
<keyword evidence="5" id="KW-0808">Transferase</keyword>
<dbReference type="OrthoDB" id="10253869at2759"/>
<dbReference type="GO" id="GO:0006782">
    <property type="term" value="P:protoporphyrinogen IX biosynthetic process"/>
    <property type="evidence" value="ECO:0007669"/>
    <property type="project" value="UniProtKB-UniPathway"/>
</dbReference>
<dbReference type="AlphaFoldDB" id="T5AHZ9"/>
<feature type="domain" description="Porphobilinogen deaminase N-terminal" evidence="12">
    <location>
        <begin position="664"/>
        <end position="746"/>
    </location>
</feature>
<dbReference type="Gene3D" id="3.30.300.30">
    <property type="match status" value="1"/>
</dbReference>
<feature type="compositionally biased region" description="Basic and acidic residues" evidence="10">
    <location>
        <begin position="824"/>
        <end position="844"/>
    </location>
</feature>
<dbReference type="GO" id="GO:0004418">
    <property type="term" value="F:hydroxymethylbilane synthase activity"/>
    <property type="evidence" value="ECO:0007669"/>
    <property type="project" value="UniProtKB-EC"/>
</dbReference>
<organism evidence="14 15">
    <name type="scientific">Ophiocordyceps sinensis (strain Co18 / CGMCC 3.14243)</name>
    <name type="common">Yarsagumba caterpillar fungus</name>
    <name type="synonym">Hirsutella sinensis</name>
    <dbReference type="NCBI Taxonomy" id="911162"/>
    <lineage>
        <taxon>Eukaryota</taxon>
        <taxon>Fungi</taxon>
        <taxon>Dikarya</taxon>
        <taxon>Ascomycota</taxon>
        <taxon>Pezizomycotina</taxon>
        <taxon>Sordariomycetes</taxon>
        <taxon>Hypocreomycetidae</taxon>
        <taxon>Hypocreales</taxon>
        <taxon>Ophiocordycipitaceae</taxon>
        <taxon>Ophiocordyceps</taxon>
    </lineage>
</organism>
<dbReference type="InterPro" id="IPR036803">
    <property type="entry name" value="Porphobilinogen_deaminase_C_sf"/>
</dbReference>
<dbReference type="InterPro" id="IPR022417">
    <property type="entry name" value="Porphobilin_deaminase_N"/>
</dbReference>
<protein>
    <recommendedName>
        <fullName evidence="4">hydroxymethylbilane synthase</fullName>
        <ecNumber evidence="4">2.5.1.61</ecNumber>
    </recommendedName>
    <alternativeName>
        <fullName evidence="9">Hydroxymethylbilane synthase</fullName>
    </alternativeName>
    <alternativeName>
        <fullName evidence="8">Pre-uroporphyrinogen synthase</fullName>
    </alternativeName>
</protein>
<evidence type="ECO:0000259" key="13">
    <source>
        <dbReference type="Pfam" id="PF03900"/>
    </source>
</evidence>
<dbReference type="eggNOG" id="KOG2892">
    <property type="taxonomic scope" value="Eukaryota"/>
</dbReference>
<evidence type="ECO:0000313" key="15">
    <source>
        <dbReference type="Proteomes" id="UP000019374"/>
    </source>
</evidence>
<dbReference type="Proteomes" id="UP000019374">
    <property type="component" value="Unassembled WGS sequence"/>
</dbReference>
<evidence type="ECO:0000256" key="9">
    <source>
        <dbReference type="ARBA" id="ARBA00033064"/>
    </source>
</evidence>
<feature type="domain" description="Porphobilinogen deaminase C-terminal" evidence="13">
    <location>
        <begin position="895"/>
        <end position="966"/>
    </location>
</feature>
<feature type="compositionally biased region" description="Basic and acidic residues" evidence="10">
    <location>
        <begin position="617"/>
        <end position="642"/>
    </location>
</feature>
<dbReference type="Gene3D" id="3.40.190.10">
    <property type="entry name" value="Periplasmic binding protein-like II"/>
    <property type="match status" value="1"/>
</dbReference>
<dbReference type="PANTHER" id="PTHR11557">
    <property type="entry name" value="PORPHOBILINOGEN DEAMINASE"/>
    <property type="match status" value="1"/>
</dbReference>
<dbReference type="InterPro" id="IPR042099">
    <property type="entry name" value="ANL_N_sf"/>
</dbReference>
<dbReference type="Pfam" id="PF01379">
    <property type="entry name" value="Porphobil_deam"/>
    <property type="match status" value="1"/>
</dbReference>
<dbReference type="HOGENOM" id="CLU_301891_0_0_1"/>
<evidence type="ECO:0000256" key="6">
    <source>
        <dbReference type="ARBA" id="ARBA00023133"/>
    </source>
</evidence>
<evidence type="ECO:0000256" key="1">
    <source>
        <dbReference type="ARBA" id="ARBA00001916"/>
    </source>
</evidence>
<keyword evidence="7" id="KW-0627">Porphyrin biosynthesis</keyword>
<comment type="pathway">
    <text evidence="2">Porphyrin-containing compound metabolism; protoporphyrin-IX biosynthesis; coproporphyrinogen-III from 5-aminolevulinate: step 2/4.</text>
</comment>
<dbReference type="Pfam" id="PF00501">
    <property type="entry name" value="AMP-binding"/>
    <property type="match status" value="1"/>
</dbReference>
<dbReference type="Gene3D" id="3.40.50.12780">
    <property type="entry name" value="N-terminal domain of ligase-like"/>
    <property type="match status" value="1"/>
</dbReference>
<evidence type="ECO:0000259" key="11">
    <source>
        <dbReference type="Pfam" id="PF00501"/>
    </source>
</evidence>
<dbReference type="InterPro" id="IPR000873">
    <property type="entry name" value="AMP-dep_synth/lig_dom"/>
</dbReference>
<evidence type="ECO:0000259" key="12">
    <source>
        <dbReference type="Pfam" id="PF01379"/>
    </source>
</evidence>
<sequence length="989" mass="106918">MAELSEVDAGSTEAPVGSLWSILQRGTDLNPDNTALVAPTQPPDHLQGLVGPAPTSSGGDLLELPGSASSPTHCLTWSFTQLWRAAARLASVLDANHIMPGATILVLVPSCAEWALMLWVSALRCYTLVTLDTKVLKPGHEQMLHGYIERLAPSVIMVRSQDDAVAVDCCRGKNRGPFMGLTLSFLAEPLSGWTSMSDISFMSFPDNIKAVPVLDNLDRVAIIIFTSGTSTGTPKGCLRTVGELLRTFALTLGSPPGPPFVLANTQNYMGAPYLLYWSWHAGNAVILPGGEFSTTTTLSAITTYPSMTIILDLLRMSLIAGHADYSREKVRSVRYILVSFSVTTVGALRRAQEMFPNAEICATYGMTEASYLFGWPQGPPKPQDIPSFQGVAASGTALPGIKLKVVDENGHVVRRNEPGILHLSSERVTKGYLESVRVEAFYEENGSSWYITGDYAVLDDRGRIYILGRSEDMIRTDGITIAPATIENLLTTFSKSMVVVVGIAASGGKEMPYAVFDTLAPMSDDDVEELVVKELGPSYRLGGVMDLQQLGLGEWPRTRNAKVSIADVRRALHGLTGYPRRHPAPTTPPNKRQKSPKIQHAPPRLATPPELLFRRQASHDRLDREEAAEGAEEDKTTRHDMAEAPEEAPSRAPATAPADDEATINVGTRKSPLALAQTDMVVSALQALFPAHRFPIHSMTTTGDRDQNTALYNFGGKGLWTSQLEDRLVSGELDLVVHSLKDTPANQGMHKPPPTTSSSMPSDGRRVAFKGDVENMYDSPQTPPKDPSGTSSAKASKWQPLSAIEPNPIADNDPFSLGDSEDERDTKDKDKDKDSKADDSERLKQAAAEAMADDLVKPTKEEDNVNNKISHRSGAHKAGQMGRLVRLLQDPDAALACCVERSLMRTLEGGCSVPIGVETRWIDGKLRLRATVVSATGTDAVDAEVIESVTSAEAAEELGKRVALDLVCRGADKILDKIHAARPAPETTK</sequence>
<feature type="region of interest" description="Disordered" evidence="10">
    <location>
        <begin position="573"/>
        <end position="662"/>
    </location>
</feature>
<dbReference type="EC" id="2.5.1.61" evidence="4"/>
<evidence type="ECO:0000313" key="14">
    <source>
        <dbReference type="EMBL" id="EQL02199.1"/>
    </source>
</evidence>
<dbReference type="SUPFAM" id="SSF53850">
    <property type="entry name" value="Periplasmic binding protein-like II"/>
    <property type="match status" value="1"/>
</dbReference>
<evidence type="ECO:0000256" key="2">
    <source>
        <dbReference type="ARBA" id="ARBA00004735"/>
    </source>
</evidence>
<evidence type="ECO:0000256" key="3">
    <source>
        <dbReference type="ARBA" id="ARBA00005638"/>
    </source>
</evidence>
<evidence type="ECO:0000256" key="5">
    <source>
        <dbReference type="ARBA" id="ARBA00022679"/>
    </source>
</evidence>
<evidence type="ECO:0000256" key="8">
    <source>
        <dbReference type="ARBA" id="ARBA00030685"/>
    </source>
</evidence>
<feature type="compositionally biased region" description="Basic and acidic residues" evidence="10">
    <location>
        <begin position="763"/>
        <end position="773"/>
    </location>
</feature>
<dbReference type="EMBL" id="KE652338">
    <property type="protein sequence ID" value="EQL02199.1"/>
    <property type="molecule type" value="Genomic_DNA"/>
</dbReference>
<dbReference type="eggNOG" id="KOG1176">
    <property type="taxonomic scope" value="Eukaryota"/>
</dbReference>
<keyword evidence="14" id="KW-0436">Ligase</keyword>
<reference evidence="14 15" key="1">
    <citation type="journal article" date="2013" name="Chin. Sci. Bull.">
        <title>Genome survey uncovers the secrets of sex and lifestyle in caterpillar fungus.</title>
        <authorList>
            <person name="Hu X."/>
            <person name="Zhang Y."/>
            <person name="Xiao G."/>
            <person name="Zheng P."/>
            <person name="Xia Y."/>
            <person name="Zhang X."/>
            <person name="St Leger R.J."/>
            <person name="Liu X."/>
            <person name="Wang C."/>
        </authorList>
    </citation>
    <scope>NUCLEOTIDE SEQUENCE [LARGE SCALE GENOMIC DNA]</scope>
    <source>
        <strain evidence="15">Co18 / CGMCC 3.14243</strain>
        <tissue evidence="14">Fruit-body</tissue>
    </source>
</reference>
<accession>T5AHZ9</accession>
<dbReference type="UniPathway" id="UPA00251">
    <property type="reaction ID" value="UER00319"/>
</dbReference>
<dbReference type="SUPFAM" id="SSF56801">
    <property type="entry name" value="Acetyl-CoA synthetase-like"/>
    <property type="match status" value="1"/>
</dbReference>
<keyword evidence="6" id="KW-0350">Heme biosynthesis</keyword>
<evidence type="ECO:0000256" key="7">
    <source>
        <dbReference type="ARBA" id="ARBA00023244"/>
    </source>
</evidence>
<dbReference type="CDD" id="cd04433">
    <property type="entry name" value="AFD_class_I"/>
    <property type="match status" value="1"/>
</dbReference>
<dbReference type="GO" id="GO:0005737">
    <property type="term" value="C:cytoplasm"/>
    <property type="evidence" value="ECO:0007669"/>
    <property type="project" value="TreeGrafter"/>
</dbReference>
<dbReference type="PANTHER" id="PTHR11557:SF0">
    <property type="entry name" value="PORPHOBILINOGEN DEAMINASE"/>
    <property type="match status" value="1"/>
</dbReference>
<dbReference type="InterPro" id="IPR045851">
    <property type="entry name" value="AMP-bd_C_sf"/>
</dbReference>
<dbReference type="Gene3D" id="3.30.160.40">
    <property type="entry name" value="Porphobilinogen deaminase, C-terminal domain"/>
    <property type="match status" value="1"/>
</dbReference>